<comment type="caution">
    <text evidence="1">The sequence shown here is derived from an EMBL/GenBank/DDBJ whole genome shotgun (WGS) entry which is preliminary data.</text>
</comment>
<dbReference type="GeneID" id="85466970"/>
<accession>A0AAI9ZYJ8</accession>
<evidence type="ECO:0000313" key="1">
    <source>
        <dbReference type="EMBL" id="KAK1640609.1"/>
    </source>
</evidence>
<dbReference type="EMBL" id="JAHMHQ010000004">
    <property type="protein sequence ID" value="KAK1640609.1"/>
    <property type="molecule type" value="Genomic_DNA"/>
</dbReference>
<reference evidence="1" key="1">
    <citation type="submission" date="2021-06" db="EMBL/GenBank/DDBJ databases">
        <title>Comparative genomics, transcriptomics and evolutionary studies reveal genomic signatures of adaptation to plant cell wall in hemibiotrophic fungi.</title>
        <authorList>
            <consortium name="DOE Joint Genome Institute"/>
            <person name="Baroncelli R."/>
            <person name="Diaz J.F."/>
            <person name="Benocci T."/>
            <person name="Peng M."/>
            <person name="Battaglia E."/>
            <person name="Haridas S."/>
            <person name="Andreopoulos W."/>
            <person name="Labutti K."/>
            <person name="Pangilinan J."/>
            <person name="Floch G.L."/>
            <person name="Makela M.R."/>
            <person name="Henrissat B."/>
            <person name="Grigoriev I.V."/>
            <person name="Crouch J.A."/>
            <person name="De Vries R.P."/>
            <person name="Sukno S.A."/>
            <person name="Thon M.R."/>
        </authorList>
    </citation>
    <scope>NUCLEOTIDE SEQUENCE</scope>
    <source>
        <strain evidence="1">CBS 102054</strain>
    </source>
</reference>
<organism evidence="1 2">
    <name type="scientific">Colletotrichum phormii</name>
    <dbReference type="NCBI Taxonomy" id="359342"/>
    <lineage>
        <taxon>Eukaryota</taxon>
        <taxon>Fungi</taxon>
        <taxon>Dikarya</taxon>
        <taxon>Ascomycota</taxon>
        <taxon>Pezizomycotina</taxon>
        <taxon>Sordariomycetes</taxon>
        <taxon>Hypocreomycetidae</taxon>
        <taxon>Glomerellales</taxon>
        <taxon>Glomerellaceae</taxon>
        <taxon>Colletotrichum</taxon>
        <taxon>Colletotrichum acutatum species complex</taxon>
    </lineage>
</organism>
<keyword evidence="2" id="KW-1185">Reference proteome</keyword>
<evidence type="ECO:0000313" key="2">
    <source>
        <dbReference type="Proteomes" id="UP001243989"/>
    </source>
</evidence>
<sequence length="200" mass="23279">MSCLGRKREAYRLQVACFGGLPGSKLRRTPRQLYLTPLTWRLHRGRREDRRLLPGHRTGAVSIRLGRWGIRRRERQKEHWLPLVLFNWRRWFPSDQERKFARGGEGSSFALLCQVMPKLCCASFKVVSCVSCAQCAVRWSNERDHEGVVNGKLGEHCARTLVHDTPERVHNRRCHKPVVSSLELHASRCREARGARNFEE</sequence>
<name>A0AAI9ZYJ8_9PEZI</name>
<gene>
    <name evidence="1" type="ORF">BDP81DRAFT_166002</name>
</gene>
<protein>
    <submittedName>
        <fullName evidence="1">Uncharacterized protein</fullName>
    </submittedName>
</protein>
<dbReference type="RefSeq" id="XP_060449216.1">
    <property type="nucleotide sequence ID" value="XM_060582108.1"/>
</dbReference>
<proteinExistence type="predicted"/>
<dbReference type="Proteomes" id="UP001243989">
    <property type="component" value="Unassembled WGS sequence"/>
</dbReference>
<dbReference type="AlphaFoldDB" id="A0AAI9ZYJ8"/>